<gene>
    <name evidence="2" type="ORF">GSLYS_00020921001</name>
</gene>
<keyword evidence="3" id="KW-1185">Reference proteome</keyword>
<proteinExistence type="predicted"/>
<organism evidence="2 3">
    <name type="scientific">Lymnaea stagnalis</name>
    <name type="common">Great pond snail</name>
    <name type="synonym">Helix stagnalis</name>
    <dbReference type="NCBI Taxonomy" id="6523"/>
    <lineage>
        <taxon>Eukaryota</taxon>
        <taxon>Metazoa</taxon>
        <taxon>Spiralia</taxon>
        <taxon>Lophotrochozoa</taxon>
        <taxon>Mollusca</taxon>
        <taxon>Gastropoda</taxon>
        <taxon>Heterobranchia</taxon>
        <taxon>Euthyneura</taxon>
        <taxon>Panpulmonata</taxon>
        <taxon>Hygrophila</taxon>
        <taxon>Lymnaeoidea</taxon>
        <taxon>Lymnaeidae</taxon>
        <taxon>Lymnaea</taxon>
    </lineage>
</organism>
<sequence>MKPSVSGPLLIPVYVYSCELKNLTNSLVDRWTFSLPDDIFEDMSFKKDPSDEVRSPRSPRSQLQSFDENTDDQDDRDSWRSSLDRRSTDSNSHRIDSFKEHCKSLTEMYFNSFVLGVFLSLRQSYFVDSQDVDSAINNICEESHPLETDMTTYLLASCSHLLHMVQKARLREKSSGEVGLRAGPTYHKQVSVRFQDIIDIHKEDEAPRIPEVLQMPNQSLDITEDEWSSLSPDQCQQLKEHHQLCETIKAKFAEAIGQCLRPVPSLADFYFYCPNVVPMSSADGLDDKDDDFEENE</sequence>
<dbReference type="PANTHER" id="PTHR14918:SF3">
    <property type="entry name" value="KICSTOR COMPLEX PROTEIN SZT2"/>
    <property type="match status" value="1"/>
</dbReference>
<dbReference type="Proteomes" id="UP001497497">
    <property type="component" value="Unassembled WGS sequence"/>
</dbReference>
<dbReference type="GO" id="GO:0005777">
    <property type="term" value="C:peroxisome"/>
    <property type="evidence" value="ECO:0007669"/>
    <property type="project" value="InterPro"/>
</dbReference>
<dbReference type="PANTHER" id="PTHR14918">
    <property type="entry name" value="KICSTOR COMPLEX PROTEIN SZT2"/>
    <property type="match status" value="1"/>
</dbReference>
<feature type="compositionally biased region" description="Basic and acidic residues" evidence="1">
    <location>
        <begin position="46"/>
        <end position="55"/>
    </location>
</feature>
<protein>
    <submittedName>
        <fullName evidence="2">Uncharacterized protein</fullName>
    </submittedName>
</protein>
<name>A0AAV2IKH5_LYMST</name>
<evidence type="ECO:0000313" key="3">
    <source>
        <dbReference type="Proteomes" id="UP001497497"/>
    </source>
</evidence>
<feature type="non-terminal residue" evidence="2">
    <location>
        <position position="296"/>
    </location>
</feature>
<dbReference type="InterPro" id="IPR033228">
    <property type="entry name" value="SZT2"/>
</dbReference>
<dbReference type="AlphaFoldDB" id="A0AAV2IKH5"/>
<evidence type="ECO:0000256" key="1">
    <source>
        <dbReference type="SAM" id="MobiDB-lite"/>
    </source>
</evidence>
<accession>A0AAV2IKH5</accession>
<comment type="caution">
    <text evidence="2">The sequence shown here is derived from an EMBL/GenBank/DDBJ whole genome shotgun (WGS) entry which is preliminary data.</text>
</comment>
<dbReference type="EMBL" id="CAXITT010001021">
    <property type="protein sequence ID" value="CAL1547604.1"/>
    <property type="molecule type" value="Genomic_DNA"/>
</dbReference>
<feature type="region of interest" description="Disordered" evidence="1">
    <location>
        <begin position="46"/>
        <end position="93"/>
    </location>
</feature>
<reference evidence="2 3" key="1">
    <citation type="submission" date="2024-04" db="EMBL/GenBank/DDBJ databases">
        <authorList>
            <consortium name="Genoscope - CEA"/>
            <person name="William W."/>
        </authorList>
    </citation>
    <scope>NUCLEOTIDE SEQUENCE [LARGE SCALE GENOMIC DNA]</scope>
</reference>
<feature type="compositionally biased region" description="Basic and acidic residues" evidence="1">
    <location>
        <begin position="76"/>
        <end position="93"/>
    </location>
</feature>
<evidence type="ECO:0000313" key="2">
    <source>
        <dbReference type="EMBL" id="CAL1547604.1"/>
    </source>
</evidence>